<evidence type="ECO:0000313" key="3">
    <source>
        <dbReference type="Proteomes" id="UP000247233"/>
    </source>
</evidence>
<dbReference type="RefSeq" id="XP_025401776.1">
    <property type="nucleotide sequence ID" value="XM_025542598.1"/>
</dbReference>
<dbReference type="Proteomes" id="UP000247233">
    <property type="component" value="Unassembled WGS sequence"/>
</dbReference>
<feature type="compositionally biased region" description="Basic and acidic residues" evidence="1">
    <location>
        <begin position="54"/>
        <end position="64"/>
    </location>
</feature>
<reference evidence="2 3" key="1">
    <citation type="submission" date="2016-12" db="EMBL/GenBank/DDBJ databases">
        <title>The genomes of Aspergillus section Nigri reveals drivers in fungal speciation.</title>
        <authorList>
            <consortium name="DOE Joint Genome Institute"/>
            <person name="Vesth T.C."/>
            <person name="Nybo J."/>
            <person name="Theobald S."/>
            <person name="Brandl J."/>
            <person name="Frisvad J.C."/>
            <person name="Nielsen K.F."/>
            <person name="Lyhne E.K."/>
            <person name="Kogle M.E."/>
            <person name="Kuo A."/>
            <person name="Riley R."/>
            <person name="Clum A."/>
            <person name="Nolan M."/>
            <person name="Lipzen A."/>
            <person name="Salamov A."/>
            <person name="Henrissat B."/>
            <person name="Wiebenga A."/>
            <person name="De Vries R.P."/>
            <person name="Grigoriev I.V."/>
            <person name="Mortensen U.H."/>
            <person name="Andersen M.R."/>
            <person name="Baker S.E."/>
        </authorList>
    </citation>
    <scope>NUCLEOTIDE SEQUENCE [LARGE SCALE GENOMIC DNA]</scope>
    <source>
        <strain evidence="2 3">CBS 117.55</strain>
    </source>
</reference>
<feature type="compositionally biased region" description="Polar residues" evidence="1">
    <location>
        <begin position="27"/>
        <end position="38"/>
    </location>
</feature>
<organism evidence="2 3">
    <name type="scientific">Aspergillus heteromorphus CBS 117.55</name>
    <dbReference type="NCBI Taxonomy" id="1448321"/>
    <lineage>
        <taxon>Eukaryota</taxon>
        <taxon>Fungi</taxon>
        <taxon>Dikarya</taxon>
        <taxon>Ascomycota</taxon>
        <taxon>Pezizomycotina</taxon>
        <taxon>Eurotiomycetes</taxon>
        <taxon>Eurotiomycetidae</taxon>
        <taxon>Eurotiales</taxon>
        <taxon>Aspergillaceae</taxon>
        <taxon>Aspergillus</taxon>
        <taxon>Aspergillus subgen. Circumdati</taxon>
    </lineage>
</organism>
<proteinExistence type="predicted"/>
<evidence type="ECO:0000256" key="1">
    <source>
        <dbReference type="SAM" id="MobiDB-lite"/>
    </source>
</evidence>
<name>A0A317WVD9_9EURO</name>
<feature type="region of interest" description="Disordered" evidence="1">
    <location>
        <begin position="54"/>
        <end position="89"/>
    </location>
</feature>
<dbReference type="GeneID" id="37064835"/>
<comment type="caution">
    <text evidence="2">The sequence shown here is derived from an EMBL/GenBank/DDBJ whole genome shotgun (WGS) entry which is preliminary data.</text>
</comment>
<dbReference type="EMBL" id="MSFL01000005">
    <property type="protein sequence ID" value="PWY88240.1"/>
    <property type="molecule type" value="Genomic_DNA"/>
</dbReference>
<feature type="region of interest" description="Disordered" evidence="1">
    <location>
        <begin position="1"/>
        <end position="42"/>
    </location>
</feature>
<evidence type="ECO:0000313" key="2">
    <source>
        <dbReference type="EMBL" id="PWY88240.1"/>
    </source>
</evidence>
<sequence length="89" mass="9377">MSDRRSDSSYEATVQEATVGIKGDPETLNQLSSSGRSAQQRRIKTALASLDDAARDLEARERGHGQSGGGTATIGVGQEEKGAEGKRET</sequence>
<dbReference type="VEuPathDB" id="FungiDB:BO70DRAFT_359703"/>
<gene>
    <name evidence="2" type="ORF">BO70DRAFT_359703</name>
</gene>
<protein>
    <submittedName>
        <fullName evidence="2">Uncharacterized protein</fullName>
    </submittedName>
</protein>
<dbReference type="AlphaFoldDB" id="A0A317WVD9"/>
<keyword evidence="3" id="KW-1185">Reference proteome</keyword>
<accession>A0A317WVD9</accession>
<feature type="compositionally biased region" description="Basic and acidic residues" evidence="1">
    <location>
        <begin position="78"/>
        <end position="89"/>
    </location>
</feature>
<dbReference type="OrthoDB" id="4507903at2759"/>